<comment type="subcellular location">
    <subcellularLocation>
        <location evidence="1">Secreted</location>
        <location evidence="1">Cell wall</location>
        <topology evidence="1">Peptidoglycan-anchor</topology>
    </subcellularLocation>
</comment>
<dbReference type="Proteomes" id="UP000254502">
    <property type="component" value="Unassembled WGS sequence"/>
</dbReference>
<dbReference type="InterPro" id="IPR008966">
    <property type="entry name" value="Adhesion_dom_sf"/>
</dbReference>
<dbReference type="InterPro" id="IPR011252">
    <property type="entry name" value="Fibrogen-bd_dom1"/>
</dbReference>
<dbReference type="EMBL" id="UHAQ01000002">
    <property type="protein sequence ID" value="SUK30654.1"/>
    <property type="molecule type" value="Genomic_DNA"/>
</dbReference>
<dbReference type="SUPFAM" id="SSF49401">
    <property type="entry name" value="Bacterial adhesins"/>
    <property type="match status" value="1"/>
</dbReference>
<evidence type="ECO:0000313" key="8">
    <source>
        <dbReference type="Proteomes" id="UP000254502"/>
    </source>
</evidence>
<keyword evidence="5" id="KW-0572">Peptidoglycan-anchor</keyword>
<evidence type="ECO:0000256" key="5">
    <source>
        <dbReference type="ARBA" id="ARBA00023088"/>
    </source>
</evidence>
<dbReference type="InterPro" id="IPR041171">
    <property type="entry name" value="SDR_Ig"/>
</dbReference>
<evidence type="ECO:0000259" key="6">
    <source>
        <dbReference type="Pfam" id="PF17961"/>
    </source>
</evidence>
<evidence type="ECO:0000256" key="4">
    <source>
        <dbReference type="ARBA" id="ARBA00022729"/>
    </source>
</evidence>
<dbReference type="GO" id="GO:0007155">
    <property type="term" value="P:cell adhesion"/>
    <property type="evidence" value="ECO:0007669"/>
    <property type="project" value="InterPro"/>
</dbReference>
<protein>
    <submittedName>
        <fullName evidence="7">Serine-aspartate repeat-containing protein C</fullName>
    </submittedName>
</protein>
<name>A0A380DKG4_STAAU</name>
<feature type="domain" description="SDR-like Ig" evidence="6">
    <location>
        <begin position="46"/>
        <end position="136"/>
    </location>
</feature>
<keyword evidence="3" id="KW-0964">Secreted</keyword>
<sequence>MAVNTVAAPQQGTNVNDKVHFSNIDIAIDKGHLNKDTGKTEFWATSSDVLKLKANYKIDDSVKEGDTFTFKYGQYFRPGSVRLPSQTQNLYNAQGNIIAKGIYDSTTNTTTYTFTNYVDQYTNVSGSFEQVAFAKREMQQMIKLLIKWK</sequence>
<gene>
    <name evidence="7" type="primary">sdrC_2</name>
    <name evidence="7" type="ORF">NCTC5664_00070</name>
</gene>
<evidence type="ECO:0000313" key="7">
    <source>
        <dbReference type="EMBL" id="SUK30654.1"/>
    </source>
</evidence>
<evidence type="ECO:0000256" key="1">
    <source>
        <dbReference type="ARBA" id="ARBA00004168"/>
    </source>
</evidence>
<keyword evidence="2" id="KW-0134">Cell wall</keyword>
<organism evidence="7 8">
    <name type="scientific">Staphylococcus aureus</name>
    <dbReference type="NCBI Taxonomy" id="1280"/>
    <lineage>
        <taxon>Bacteria</taxon>
        <taxon>Bacillati</taxon>
        <taxon>Bacillota</taxon>
        <taxon>Bacilli</taxon>
        <taxon>Bacillales</taxon>
        <taxon>Staphylococcaceae</taxon>
        <taxon>Staphylococcus</taxon>
    </lineage>
</organism>
<dbReference type="Gene3D" id="2.60.40.1280">
    <property type="match status" value="1"/>
</dbReference>
<accession>A0A380DKG4</accession>
<proteinExistence type="predicted"/>
<dbReference type="AlphaFoldDB" id="A0A380DKG4"/>
<evidence type="ECO:0000256" key="3">
    <source>
        <dbReference type="ARBA" id="ARBA00022525"/>
    </source>
</evidence>
<evidence type="ECO:0000256" key="2">
    <source>
        <dbReference type="ARBA" id="ARBA00022512"/>
    </source>
</evidence>
<reference evidence="7 8" key="1">
    <citation type="submission" date="2018-06" db="EMBL/GenBank/DDBJ databases">
        <authorList>
            <consortium name="Pathogen Informatics"/>
            <person name="Doyle S."/>
        </authorList>
    </citation>
    <scope>NUCLEOTIDE SEQUENCE [LARGE SCALE GENOMIC DNA]</scope>
    <source>
        <strain evidence="7 8">NCTC5664</strain>
    </source>
</reference>
<keyword evidence="4" id="KW-0732">Signal</keyword>
<dbReference type="Pfam" id="PF17961">
    <property type="entry name" value="Big_8"/>
    <property type="match status" value="1"/>
</dbReference>